<evidence type="ECO:0000313" key="2">
    <source>
        <dbReference type="Proteomes" id="UP000315082"/>
    </source>
</evidence>
<proteinExistence type="predicted"/>
<protein>
    <submittedName>
        <fullName evidence="1">Uncharacterized protein</fullName>
    </submittedName>
</protein>
<name>A0A518JYZ5_9BACT</name>
<accession>A0A518JYZ5</accession>
<dbReference type="AlphaFoldDB" id="A0A518JYZ5"/>
<gene>
    <name evidence="1" type="ORF">Poly24_44920</name>
</gene>
<keyword evidence="2" id="KW-1185">Reference proteome</keyword>
<reference evidence="1 2" key="1">
    <citation type="submission" date="2019-02" db="EMBL/GenBank/DDBJ databases">
        <title>Deep-cultivation of Planctomycetes and their phenomic and genomic characterization uncovers novel biology.</title>
        <authorList>
            <person name="Wiegand S."/>
            <person name="Jogler M."/>
            <person name="Boedeker C."/>
            <person name="Pinto D."/>
            <person name="Vollmers J."/>
            <person name="Rivas-Marin E."/>
            <person name="Kohn T."/>
            <person name="Peeters S.H."/>
            <person name="Heuer A."/>
            <person name="Rast P."/>
            <person name="Oberbeckmann S."/>
            <person name="Bunk B."/>
            <person name="Jeske O."/>
            <person name="Meyerdierks A."/>
            <person name="Storesund J.E."/>
            <person name="Kallscheuer N."/>
            <person name="Luecker S."/>
            <person name="Lage O.M."/>
            <person name="Pohl T."/>
            <person name="Merkel B.J."/>
            <person name="Hornburger P."/>
            <person name="Mueller R.-W."/>
            <person name="Bruemmer F."/>
            <person name="Labrenz M."/>
            <person name="Spormann A.M."/>
            <person name="Op den Camp H."/>
            <person name="Overmann J."/>
            <person name="Amann R."/>
            <person name="Jetten M.S.M."/>
            <person name="Mascher T."/>
            <person name="Medema M.H."/>
            <person name="Devos D.P."/>
            <person name="Kaster A.-K."/>
            <person name="Ovreas L."/>
            <person name="Rohde M."/>
            <person name="Galperin M.Y."/>
            <person name="Jogler C."/>
        </authorList>
    </citation>
    <scope>NUCLEOTIDE SEQUENCE [LARGE SCALE GENOMIC DNA]</scope>
    <source>
        <strain evidence="1 2">Poly24</strain>
    </source>
</reference>
<evidence type="ECO:0000313" key="1">
    <source>
        <dbReference type="EMBL" id="QDV70766.1"/>
    </source>
</evidence>
<dbReference type="EMBL" id="CP036348">
    <property type="protein sequence ID" value="QDV70766.1"/>
    <property type="molecule type" value="Genomic_DNA"/>
</dbReference>
<organism evidence="1 2">
    <name type="scientific">Rosistilla carotiformis</name>
    <dbReference type="NCBI Taxonomy" id="2528017"/>
    <lineage>
        <taxon>Bacteria</taxon>
        <taxon>Pseudomonadati</taxon>
        <taxon>Planctomycetota</taxon>
        <taxon>Planctomycetia</taxon>
        <taxon>Pirellulales</taxon>
        <taxon>Pirellulaceae</taxon>
        <taxon>Rosistilla</taxon>
    </lineage>
</organism>
<dbReference type="KEGG" id="rcf:Poly24_44920"/>
<sequence>MAGTVGHSIAGGLAREHGQSPWHAMCRVLEYSAPTPTLDTWGATGFASAFRSKSQRHGKSDHHPRCCRSRQVLSINLPPCWYQCLVVHSPVTLGMQHGHSPWHTRRIRGPPVETVCCAGWHWLCQCFSIEVPTARLLGPSPKVLSFPTVSQRSTSPMLVLMPGGSFSRGFGNAARA</sequence>
<dbReference type="Proteomes" id="UP000315082">
    <property type="component" value="Chromosome"/>
</dbReference>